<dbReference type="GeneID" id="17326432"/>
<keyword evidence="2" id="KW-1185">Reference proteome</keyword>
<dbReference type="RefSeq" id="XP_005718713.1">
    <property type="nucleotide sequence ID" value="XM_005718656.1"/>
</dbReference>
<evidence type="ECO:0000313" key="1">
    <source>
        <dbReference type="EMBL" id="CDF38808.1"/>
    </source>
</evidence>
<accession>R7QLZ5</accession>
<dbReference type="STRING" id="2769.R7QLZ5"/>
<dbReference type="EMBL" id="HG001969">
    <property type="protein sequence ID" value="CDF38808.1"/>
    <property type="molecule type" value="Genomic_DNA"/>
</dbReference>
<organism evidence="1 2">
    <name type="scientific">Chondrus crispus</name>
    <name type="common">Carrageen Irish moss</name>
    <name type="synonym">Polymorpha crispa</name>
    <dbReference type="NCBI Taxonomy" id="2769"/>
    <lineage>
        <taxon>Eukaryota</taxon>
        <taxon>Rhodophyta</taxon>
        <taxon>Florideophyceae</taxon>
        <taxon>Rhodymeniophycidae</taxon>
        <taxon>Gigartinales</taxon>
        <taxon>Gigartinaceae</taxon>
        <taxon>Chondrus</taxon>
    </lineage>
</organism>
<dbReference type="InterPro" id="IPR046345">
    <property type="entry name" value="TraB_PrgY-like"/>
</dbReference>
<dbReference type="Pfam" id="PF01963">
    <property type="entry name" value="TraB_PrgY_gumN"/>
    <property type="match status" value="1"/>
</dbReference>
<name>R7QLZ5_CHOCR</name>
<dbReference type="Gramene" id="CDF38808">
    <property type="protein sequence ID" value="CDF38808"/>
    <property type="gene ID" value="CHC_T00001228001"/>
</dbReference>
<protein>
    <recommendedName>
        <fullName evidence="3">TraB family protein</fullName>
    </recommendedName>
</protein>
<dbReference type="AlphaFoldDB" id="R7QLZ5"/>
<gene>
    <name evidence="1" type="ORF">CHC_T00001228001</name>
</gene>
<dbReference type="PANTHER" id="PTHR21530:SF7">
    <property type="entry name" value="TRAB DOMAIN-CONTAINING PROTEIN"/>
    <property type="match status" value="1"/>
</dbReference>
<dbReference type="KEGG" id="ccp:CHC_T00001228001"/>
<dbReference type="PANTHER" id="PTHR21530">
    <property type="entry name" value="PHEROMONE SHUTDOWN PROTEIN"/>
    <property type="match status" value="1"/>
</dbReference>
<evidence type="ECO:0008006" key="3">
    <source>
        <dbReference type="Google" id="ProtNLM"/>
    </source>
</evidence>
<dbReference type="OrthoDB" id="3408at2759"/>
<dbReference type="OMA" id="ECHIARS"/>
<dbReference type="CDD" id="cd14726">
    <property type="entry name" value="TraB_PrgY-like"/>
    <property type="match status" value="1"/>
</dbReference>
<evidence type="ECO:0000313" key="2">
    <source>
        <dbReference type="Proteomes" id="UP000012073"/>
    </source>
</evidence>
<dbReference type="Proteomes" id="UP000012073">
    <property type="component" value="Unassembled WGS sequence"/>
</dbReference>
<dbReference type="InterPro" id="IPR002816">
    <property type="entry name" value="TraB/PrgY/GumN_fam"/>
</dbReference>
<dbReference type="PhylomeDB" id="R7QLZ5"/>
<sequence>MNTFRTILSSSSKQMAVPQWCKSARNGAWVPGIRLTHQRSSSNPTKLFRRNSTIHLLGTMHIAEASAVAARHLIQHEHAKGTLGGVFLELDSPRFQRLRDLQNQQADESMFSHAMSILSRPSQNPVASIVELAFTTMYRTLHRLGFGSGVEFKAAIEVAERHNIPIVLGDQHVQTTLRRLADGFGKDFDLPRLMSIVLSQASKTARPETDTERKIRLAFQSIAQGDVTQAQERLAKLIDQESVREIMRPMQKYAPNVTNAILHERDVVMAENLISAADNLPPGKNSIVAIVGLAHMDGICSEWQKRNMIKEYQSSDRS</sequence>
<reference evidence="2" key="1">
    <citation type="journal article" date="2013" name="Proc. Natl. Acad. Sci. U.S.A.">
        <title>Genome structure and metabolic features in the red seaweed Chondrus crispus shed light on evolution of the Archaeplastida.</title>
        <authorList>
            <person name="Collen J."/>
            <person name="Porcel B."/>
            <person name="Carre W."/>
            <person name="Ball S.G."/>
            <person name="Chaparro C."/>
            <person name="Tonon T."/>
            <person name="Barbeyron T."/>
            <person name="Michel G."/>
            <person name="Noel B."/>
            <person name="Valentin K."/>
            <person name="Elias M."/>
            <person name="Artiguenave F."/>
            <person name="Arun A."/>
            <person name="Aury J.M."/>
            <person name="Barbosa-Neto J.F."/>
            <person name="Bothwell J.H."/>
            <person name="Bouget F.Y."/>
            <person name="Brillet L."/>
            <person name="Cabello-Hurtado F."/>
            <person name="Capella-Gutierrez S."/>
            <person name="Charrier B."/>
            <person name="Cladiere L."/>
            <person name="Cock J.M."/>
            <person name="Coelho S.M."/>
            <person name="Colleoni C."/>
            <person name="Czjzek M."/>
            <person name="Da Silva C."/>
            <person name="Delage L."/>
            <person name="Denoeud F."/>
            <person name="Deschamps P."/>
            <person name="Dittami S.M."/>
            <person name="Gabaldon T."/>
            <person name="Gachon C.M."/>
            <person name="Groisillier A."/>
            <person name="Herve C."/>
            <person name="Jabbari K."/>
            <person name="Katinka M."/>
            <person name="Kloareg B."/>
            <person name="Kowalczyk N."/>
            <person name="Labadie K."/>
            <person name="Leblanc C."/>
            <person name="Lopez P.J."/>
            <person name="McLachlan D.H."/>
            <person name="Meslet-Cladiere L."/>
            <person name="Moustafa A."/>
            <person name="Nehr Z."/>
            <person name="Nyvall Collen P."/>
            <person name="Panaud O."/>
            <person name="Partensky F."/>
            <person name="Poulain J."/>
            <person name="Rensing S.A."/>
            <person name="Rousvoal S."/>
            <person name="Samson G."/>
            <person name="Symeonidi A."/>
            <person name="Weissenbach J."/>
            <person name="Zambounis A."/>
            <person name="Wincker P."/>
            <person name="Boyen C."/>
        </authorList>
    </citation>
    <scope>NUCLEOTIDE SEQUENCE [LARGE SCALE GENOMIC DNA]</scope>
    <source>
        <strain evidence="2">cv. Stackhouse</strain>
    </source>
</reference>
<proteinExistence type="predicted"/>